<evidence type="ECO:0000256" key="2">
    <source>
        <dbReference type="ARBA" id="ARBA00022803"/>
    </source>
</evidence>
<dbReference type="PANTHER" id="PTHR12558">
    <property type="entry name" value="CELL DIVISION CYCLE 16,23,27"/>
    <property type="match status" value="1"/>
</dbReference>
<keyword evidence="5" id="KW-1185">Reference proteome</keyword>
<evidence type="ECO:0000256" key="3">
    <source>
        <dbReference type="PROSITE-ProRule" id="PRU00339"/>
    </source>
</evidence>
<evidence type="ECO:0000256" key="1">
    <source>
        <dbReference type="ARBA" id="ARBA00022737"/>
    </source>
</evidence>
<feature type="repeat" description="TPR" evidence="3">
    <location>
        <begin position="148"/>
        <end position="181"/>
    </location>
</feature>
<keyword evidence="1" id="KW-0677">Repeat</keyword>
<proteinExistence type="predicted"/>
<name>A0A1M4UTM2_9FLAO</name>
<dbReference type="PANTHER" id="PTHR12558:SF13">
    <property type="entry name" value="CELL DIVISION CYCLE PROTEIN 27 HOMOLOG"/>
    <property type="match status" value="1"/>
</dbReference>
<dbReference type="SUPFAM" id="SSF48452">
    <property type="entry name" value="TPR-like"/>
    <property type="match status" value="1"/>
</dbReference>
<dbReference type="Proteomes" id="UP000184518">
    <property type="component" value="Unassembled WGS sequence"/>
</dbReference>
<dbReference type="Pfam" id="PF07719">
    <property type="entry name" value="TPR_2"/>
    <property type="match status" value="1"/>
</dbReference>
<dbReference type="AlphaFoldDB" id="A0A1M4UTM2"/>
<reference evidence="5" key="1">
    <citation type="submission" date="2016-11" db="EMBL/GenBank/DDBJ databases">
        <authorList>
            <person name="Varghese N."/>
            <person name="Submissions S."/>
        </authorList>
    </citation>
    <scope>NUCLEOTIDE SEQUENCE [LARGE SCALE GENOMIC DNA]</scope>
    <source>
        <strain evidence="5">DSM 27619</strain>
    </source>
</reference>
<dbReference type="Gene3D" id="1.25.40.10">
    <property type="entry name" value="Tetratricopeptide repeat domain"/>
    <property type="match status" value="1"/>
</dbReference>
<dbReference type="SMART" id="SM00028">
    <property type="entry name" value="TPR"/>
    <property type="match status" value="3"/>
</dbReference>
<feature type="repeat" description="TPR" evidence="3">
    <location>
        <begin position="182"/>
        <end position="215"/>
    </location>
</feature>
<dbReference type="InterPro" id="IPR019734">
    <property type="entry name" value="TPR_rpt"/>
</dbReference>
<dbReference type="PROSITE" id="PS50005">
    <property type="entry name" value="TPR"/>
    <property type="match status" value="2"/>
</dbReference>
<dbReference type="EMBL" id="FQUT01000001">
    <property type="protein sequence ID" value="SHE60086.1"/>
    <property type="molecule type" value="Genomic_DNA"/>
</dbReference>
<gene>
    <name evidence="4" type="ORF">SAMN05443633_101597</name>
</gene>
<dbReference type="STRING" id="1416778.SAMN05443633_101597"/>
<evidence type="ECO:0000313" key="4">
    <source>
        <dbReference type="EMBL" id="SHE60086.1"/>
    </source>
</evidence>
<dbReference type="InterPro" id="IPR013105">
    <property type="entry name" value="TPR_2"/>
</dbReference>
<protein>
    <submittedName>
        <fullName evidence="4">Tetratricopeptide repeat-containing protein</fullName>
    </submittedName>
</protein>
<dbReference type="InterPro" id="IPR011990">
    <property type="entry name" value="TPR-like_helical_dom_sf"/>
</dbReference>
<organism evidence="4 5">
    <name type="scientific">Chryseobacterium arachidis</name>
    <dbReference type="NCBI Taxonomy" id="1416778"/>
    <lineage>
        <taxon>Bacteria</taxon>
        <taxon>Pseudomonadati</taxon>
        <taxon>Bacteroidota</taxon>
        <taxon>Flavobacteriia</taxon>
        <taxon>Flavobacteriales</taxon>
        <taxon>Weeksellaceae</taxon>
        <taxon>Chryseobacterium group</taxon>
        <taxon>Chryseobacterium</taxon>
    </lineage>
</organism>
<evidence type="ECO:0000313" key="5">
    <source>
        <dbReference type="Proteomes" id="UP000184518"/>
    </source>
</evidence>
<accession>A0A1M4UTM2</accession>
<keyword evidence="2 3" id="KW-0802">TPR repeat</keyword>
<dbReference type="PROSITE" id="PS50293">
    <property type="entry name" value="TPR_REGION"/>
    <property type="match status" value="1"/>
</dbReference>
<sequence>MIKKLITTLIPIFICSLYFGQKKKDGFDKGKLIQELADGACKCSDSIHLLNRSKSDILKDIQSCIDKQTGALQMGTLLGSAETLEKDAPVVNGKKQINLTFNTDKNSKQYIDSYNELERYLMKNCESVKNIAIVSETKDEGFSNDKEAMEFYHNGRLAAEKEDWKEAIKNMEKAVKKDPKFIYAWDALGINYRRSGEYDKAISAYKKSLELDSKGKMALQNIPIVYIYKKEFQKAIDAYMDLDKVYPEDPEVYYGIGNVYFNALKDDEKGLDYICKAYRIYTNQKSPYRTDAESLIGAIYKSMKEKGKTEKFKEILKNNNIQFD</sequence>
<dbReference type="OrthoDB" id="9811837at2"/>
<dbReference type="RefSeq" id="WP_072953116.1">
    <property type="nucleotide sequence ID" value="NZ_FQUT01000001.1"/>
</dbReference>